<sequence>MYLHILLFSLLIVPSSQRMAPNSDLNPWKNKIERQSKMADLMPGLFSELQKADVKIIKQQNNSIMTTERPGRPDMQVTERLETHSIIRRIPFQDRCCDTIDCYWQLDEVIDTNNGTFEVVHLEHLGQYQLLTVGLCRPESTCGPPWLKKCQEHWRIFHVLVWLQQSPWYAFKTVKLPTRCKCA</sequence>
<accession>A0A8S4NU74</accession>
<name>A0A8S4NU74_OWEFU</name>
<gene>
    <name evidence="2" type="ORF">OFUS_LOCUS10294</name>
</gene>
<reference evidence="2" key="1">
    <citation type="submission" date="2022-03" db="EMBL/GenBank/DDBJ databases">
        <authorList>
            <person name="Martin C."/>
        </authorList>
    </citation>
    <scope>NUCLEOTIDE SEQUENCE</scope>
</reference>
<proteinExistence type="predicted"/>
<evidence type="ECO:0000313" key="2">
    <source>
        <dbReference type="EMBL" id="CAH1784031.1"/>
    </source>
</evidence>
<dbReference type="EMBL" id="CAIIXF020000005">
    <property type="protein sequence ID" value="CAH1784031.1"/>
    <property type="molecule type" value="Genomic_DNA"/>
</dbReference>
<evidence type="ECO:0000256" key="1">
    <source>
        <dbReference type="SAM" id="SignalP"/>
    </source>
</evidence>
<dbReference type="AlphaFoldDB" id="A0A8S4NU74"/>
<comment type="caution">
    <text evidence="2">The sequence shown here is derived from an EMBL/GenBank/DDBJ whole genome shotgun (WGS) entry which is preliminary data.</text>
</comment>
<feature type="signal peptide" evidence="1">
    <location>
        <begin position="1"/>
        <end position="18"/>
    </location>
</feature>
<keyword evidence="1" id="KW-0732">Signal</keyword>
<organism evidence="2 3">
    <name type="scientific">Owenia fusiformis</name>
    <name type="common">Polychaete worm</name>
    <dbReference type="NCBI Taxonomy" id="6347"/>
    <lineage>
        <taxon>Eukaryota</taxon>
        <taxon>Metazoa</taxon>
        <taxon>Spiralia</taxon>
        <taxon>Lophotrochozoa</taxon>
        <taxon>Annelida</taxon>
        <taxon>Polychaeta</taxon>
        <taxon>Sedentaria</taxon>
        <taxon>Canalipalpata</taxon>
        <taxon>Sabellida</taxon>
        <taxon>Oweniida</taxon>
        <taxon>Oweniidae</taxon>
        <taxon>Owenia</taxon>
    </lineage>
</organism>
<evidence type="ECO:0000313" key="3">
    <source>
        <dbReference type="Proteomes" id="UP000749559"/>
    </source>
</evidence>
<keyword evidence="3" id="KW-1185">Reference proteome</keyword>
<protein>
    <submittedName>
        <fullName evidence="2">Uncharacterized protein</fullName>
    </submittedName>
</protein>
<dbReference type="Proteomes" id="UP000749559">
    <property type="component" value="Unassembled WGS sequence"/>
</dbReference>
<feature type="chain" id="PRO_5035761861" evidence="1">
    <location>
        <begin position="19"/>
        <end position="183"/>
    </location>
</feature>